<organism evidence="3">
    <name type="scientific">Ostreococcus mediterraneus</name>
    <dbReference type="NCBI Taxonomy" id="1486918"/>
    <lineage>
        <taxon>Eukaryota</taxon>
        <taxon>Viridiplantae</taxon>
        <taxon>Chlorophyta</taxon>
        <taxon>Mamiellophyceae</taxon>
        <taxon>Mamiellales</taxon>
        <taxon>Bathycoccaceae</taxon>
        <taxon>Ostreococcus</taxon>
    </lineage>
</organism>
<keyword evidence="1" id="KW-1133">Transmembrane helix</keyword>
<evidence type="ECO:0000256" key="1">
    <source>
        <dbReference type="SAM" id="Phobius"/>
    </source>
</evidence>
<gene>
    <name evidence="2" type="ORF">OMED0929_LOCUS756</name>
    <name evidence="3" type="ORF">OMED0930_LOCUS4417</name>
</gene>
<proteinExistence type="predicted"/>
<dbReference type="EMBL" id="HBFO01006359">
    <property type="protein sequence ID" value="CAD8813322.1"/>
    <property type="molecule type" value="Transcribed_RNA"/>
</dbReference>
<dbReference type="PANTHER" id="PTHR15852:SF8">
    <property type="entry name" value="PROTEIN ORANGE-LIKE, CHLOROPLASTIC"/>
    <property type="match status" value="1"/>
</dbReference>
<feature type="transmembrane region" description="Helical" evidence="1">
    <location>
        <begin position="216"/>
        <end position="236"/>
    </location>
</feature>
<reference evidence="3" key="1">
    <citation type="submission" date="2021-01" db="EMBL/GenBank/DDBJ databases">
        <authorList>
            <person name="Corre E."/>
            <person name="Pelletier E."/>
            <person name="Niang G."/>
            <person name="Scheremetjew M."/>
            <person name="Finn R."/>
            <person name="Kale V."/>
            <person name="Holt S."/>
            <person name="Cochrane G."/>
            <person name="Meng A."/>
            <person name="Brown T."/>
            <person name="Cohen L."/>
        </authorList>
    </citation>
    <scope>NUCLEOTIDE SEQUENCE</scope>
    <source>
        <strain evidence="3">Clade-D-RCC1621</strain>
        <strain evidence="2">Clade-D-RCC2572</strain>
    </source>
</reference>
<dbReference type="PANTHER" id="PTHR15852">
    <property type="entry name" value="PLASTID TRANSCRIPTIONALLY ACTIVE PROTEIN"/>
    <property type="match status" value="1"/>
</dbReference>
<feature type="transmembrane region" description="Helical" evidence="1">
    <location>
        <begin position="166"/>
        <end position="186"/>
    </location>
</feature>
<accession>A0A6U0EBZ9</accession>
<protein>
    <submittedName>
        <fullName evidence="3">Uncharacterized protein</fullName>
    </submittedName>
</protein>
<sequence length="314" mass="34049">MRATLTHARACVGVERASAGRVRCSRARRAREAVVRGAEAGEGSARAEAERAEGQAADAGVELSASRGGFVRDAYDSRALPENFCIIEGRNSVVDFAEMQSEEIANNIESRRQRVFLLMEELRRLRVQQRVKTLGLDEEMEKPREFESVIPGFPVLTEDSLKDYRIYWGAAVATLLIFGGLIAPVAEVKLGVGGTTYAEFIDGMHLPAQLAQVDPIVASFTGGAVGAISAFFVIEINNVKEQRKKICMYCKGSGYVQCAECIASPNPGRLIDPTSKSRCICPTCSGTAKVMCTSCLCTGMALATEHDPRIDPFD</sequence>
<dbReference type="EMBL" id="HBEW01000879">
    <property type="protein sequence ID" value="CAD8576590.1"/>
    <property type="molecule type" value="Transcribed_RNA"/>
</dbReference>
<name>A0A6U0EBZ9_9CHLO</name>
<keyword evidence="1" id="KW-0472">Membrane</keyword>
<evidence type="ECO:0000313" key="3">
    <source>
        <dbReference type="EMBL" id="CAD8813322.1"/>
    </source>
</evidence>
<keyword evidence="1" id="KW-0812">Transmembrane</keyword>
<evidence type="ECO:0000313" key="2">
    <source>
        <dbReference type="EMBL" id="CAD8576590.1"/>
    </source>
</evidence>
<dbReference type="AlphaFoldDB" id="A0A6U0EBZ9"/>